<evidence type="ECO:0000313" key="2">
    <source>
        <dbReference type="Proteomes" id="UP001519460"/>
    </source>
</evidence>
<dbReference type="AlphaFoldDB" id="A0ABD0KYF5"/>
<dbReference type="EMBL" id="JACVVK020000104">
    <property type="protein sequence ID" value="KAK7492323.1"/>
    <property type="molecule type" value="Genomic_DNA"/>
</dbReference>
<accession>A0ABD0KYF5</accession>
<gene>
    <name evidence="1" type="ORF">BaRGS_00016420</name>
</gene>
<reference evidence="1 2" key="1">
    <citation type="journal article" date="2023" name="Sci. Data">
        <title>Genome assembly of the Korean intertidal mud-creeper Batillaria attramentaria.</title>
        <authorList>
            <person name="Patra A.K."/>
            <person name="Ho P.T."/>
            <person name="Jun S."/>
            <person name="Lee S.J."/>
            <person name="Kim Y."/>
            <person name="Won Y.J."/>
        </authorList>
    </citation>
    <scope>NUCLEOTIDE SEQUENCE [LARGE SCALE GENOMIC DNA]</scope>
    <source>
        <strain evidence="1">Wonlab-2016</strain>
    </source>
</reference>
<protein>
    <submittedName>
        <fullName evidence="1">Uncharacterized protein</fullName>
    </submittedName>
</protein>
<sequence>MMNQYLRSGHITVLASFCDTGGSKARAADTVGRVLCCIRMTTRPPWVNRASTNCSSVGEVSRTRTKTILRVYANSLHNSIPGPQPNNPTAAVDSTPFAFWSKDPSQIMFLF</sequence>
<proteinExistence type="predicted"/>
<name>A0ABD0KYF5_9CAEN</name>
<organism evidence="1 2">
    <name type="scientific">Batillaria attramentaria</name>
    <dbReference type="NCBI Taxonomy" id="370345"/>
    <lineage>
        <taxon>Eukaryota</taxon>
        <taxon>Metazoa</taxon>
        <taxon>Spiralia</taxon>
        <taxon>Lophotrochozoa</taxon>
        <taxon>Mollusca</taxon>
        <taxon>Gastropoda</taxon>
        <taxon>Caenogastropoda</taxon>
        <taxon>Sorbeoconcha</taxon>
        <taxon>Cerithioidea</taxon>
        <taxon>Batillariidae</taxon>
        <taxon>Batillaria</taxon>
    </lineage>
</organism>
<keyword evidence="2" id="KW-1185">Reference proteome</keyword>
<dbReference type="Proteomes" id="UP001519460">
    <property type="component" value="Unassembled WGS sequence"/>
</dbReference>
<comment type="caution">
    <text evidence="1">The sequence shown here is derived from an EMBL/GenBank/DDBJ whole genome shotgun (WGS) entry which is preliminary data.</text>
</comment>
<evidence type="ECO:0000313" key="1">
    <source>
        <dbReference type="EMBL" id="KAK7492323.1"/>
    </source>
</evidence>